<feature type="transmembrane region" description="Helical" evidence="6">
    <location>
        <begin position="367"/>
        <end position="386"/>
    </location>
</feature>
<dbReference type="PANTHER" id="PTHR30619">
    <property type="entry name" value="DNA INTERNALIZATION/COMPETENCE PROTEIN COMEC/REC2"/>
    <property type="match status" value="1"/>
</dbReference>
<evidence type="ECO:0000259" key="8">
    <source>
        <dbReference type="Pfam" id="PF13567"/>
    </source>
</evidence>
<evidence type="ECO:0000256" key="5">
    <source>
        <dbReference type="ARBA" id="ARBA00023136"/>
    </source>
</evidence>
<dbReference type="InterPro" id="IPR052159">
    <property type="entry name" value="Competence_DNA_uptake"/>
</dbReference>
<sequence length="492" mass="52152">MKPEFLLAKLDRMPMLKAVVPFAAGILAADRFALPLWFLAGAFLLSGVLALLLRSPLCTLAMLFTAGFGAAQLRDTGRTVPYGVYTAYELSVEGIPADRGRYASAEATVTAWRDPADGTWHPAGDRVTLHADSLTALHPGERLRCRGTVRPLRGGAESYRRLMTRRGFAGTIWLSERTILERLPARNTALHLHAAERMGRLRIPGDAGAVCRAMTAGDRSGITPELRAAYSRSGLSHLLAVSGLHTGIVFALVNLLLWWLPLLRRGHLLRNLLAAACIWIYVAAAGFPPSAVRAAVMFTMLQSALASASEYNGLNALAAAAFGMLLWNPAWLGDISFQLSFAAVAAILAWGVPLCRRLRTRRRALNPITDALAVSLAATLATTPLVSHTFGIVPLAGVVVNPAAILLGSVVVLAGALWMLLPVGWAAPAFECVLSHTAEGLNALARVTADLPCAAAEYALGGGATAAVYLFLALATAAAWSAEPKKSVHLPA</sequence>
<feature type="domain" description="DUF4131" evidence="8">
    <location>
        <begin position="33"/>
        <end position="175"/>
    </location>
</feature>
<reference evidence="9 10" key="1">
    <citation type="journal article" date="2019" name="Nat. Med.">
        <title>A library of human gut bacterial isolates paired with longitudinal multiomics data enables mechanistic microbiome research.</title>
        <authorList>
            <person name="Poyet M."/>
            <person name="Groussin M."/>
            <person name="Gibbons S.M."/>
            <person name="Avila-Pacheco J."/>
            <person name="Jiang X."/>
            <person name="Kearney S.M."/>
            <person name="Perrotta A.R."/>
            <person name="Berdy B."/>
            <person name="Zhao S."/>
            <person name="Lieberman T.D."/>
            <person name="Swanson P.K."/>
            <person name="Smith M."/>
            <person name="Roesemann S."/>
            <person name="Alexander J.E."/>
            <person name="Rich S.A."/>
            <person name="Livny J."/>
            <person name="Vlamakis H."/>
            <person name="Clish C."/>
            <person name="Bullock K."/>
            <person name="Deik A."/>
            <person name="Scott J."/>
            <person name="Pierce K.A."/>
            <person name="Xavier R.J."/>
            <person name="Alm E.J."/>
        </authorList>
    </citation>
    <scope>NUCLEOTIDE SEQUENCE [LARGE SCALE GENOMIC DNA]</scope>
    <source>
        <strain evidence="9 10">BIOML-A1</strain>
    </source>
</reference>
<dbReference type="Proteomes" id="UP000324870">
    <property type="component" value="Unassembled WGS sequence"/>
</dbReference>
<dbReference type="InterPro" id="IPR025405">
    <property type="entry name" value="DUF4131"/>
</dbReference>
<feature type="domain" description="ComEC/Rec2-related protein" evidence="7">
    <location>
        <begin position="214"/>
        <end position="481"/>
    </location>
</feature>
<comment type="subcellular location">
    <subcellularLocation>
        <location evidence="1">Cell membrane</location>
        <topology evidence="1">Multi-pass membrane protein</topology>
    </subcellularLocation>
</comment>
<dbReference type="NCBIfam" id="TIGR00360">
    <property type="entry name" value="ComEC_N-term"/>
    <property type="match status" value="1"/>
</dbReference>
<keyword evidence="3 6" id="KW-0812">Transmembrane</keyword>
<keyword evidence="4 6" id="KW-1133">Transmembrane helix</keyword>
<feature type="transmembrane region" description="Helical" evidence="6">
    <location>
        <begin position="272"/>
        <end position="292"/>
    </location>
</feature>
<evidence type="ECO:0000256" key="4">
    <source>
        <dbReference type="ARBA" id="ARBA00022989"/>
    </source>
</evidence>
<feature type="transmembrane region" description="Helical" evidence="6">
    <location>
        <begin position="337"/>
        <end position="355"/>
    </location>
</feature>
<evidence type="ECO:0000256" key="6">
    <source>
        <dbReference type="SAM" id="Phobius"/>
    </source>
</evidence>
<evidence type="ECO:0000256" key="3">
    <source>
        <dbReference type="ARBA" id="ARBA00022692"/>
    </source>
</evidence>
<dbReference type="Pfam" id="PF03772">
    <property type="entry name" value="Competence"/>
    <property type="match status" value="1"/>
</dbReference>
<dbReference type="Pfam" id="PF13567">
    <property type="entry name" value="DUF4131"/>
    <property type="match status" value="1"/>
</dbReference>
<organism evidence="9 10">
    <name type="scientific">Alistipes finegoldii</name>
    <dbReference type="NCBI Taxonomy" id="214856"/>
    <lineage>
        <taxon>Bacteria</taxon>
        <taxon>Pseudomonadati</taxon>
        <taxon>Bacteroidota</taxon>
        <taxon>Bacteroidia</taxon>
        <taxon>Bacteroidales</taxon>
        <taxon>Rikenellaceae</taxon>
        <taxon>Alistipes</taxon>
    </lineage>
</organism>
<keyword evidence="5 6" id="KW-0472">Membrane</keyword>
<evidence type="ECO:0000313" key="10">
    <source>
        <dbReference type="Proteomes" id="UP000324870"/>
    </source>
</evidence>
<dbReference type="InterPro" id="IPR004477">
    <property type="entry name" value="ComEC_N"/>
</dbReference>
<dbReference type="RefSeq" id="WP_130063512.1">
    <property type="nucleotide sequence ID" value="NZ_RCXA01000024.1"/>
</dbReference>
<dbReference type="PANTHER" id="PTHR30619:SF7">
    <property type="entry name" value="BETA-LACTAMASE DOMAIN PROTEIN"/>
    <property type="match status" value="1"/>
</dbReference>
<comment type="caution">
    <text evidence="9">The sequence shown here is derived from an EMBL/GenBank/DDBJ whole genome shotgun (WGS) entry which is preliminary data.</text>
</comment>
<evidence type="ECO:0000256" key="1">
    <source>
        <dbReference type="ARBA" id="ARBA00004651"/>
    </source>
</evidence>
<keyword evidence="2" id="KW-1003">Cell membrane</keyword>
<gene>
    <name evidence="9" type="ORF">F2A26_11765</name>
</gene>
<proteinExistence type="predicted"/>
<feature type="transmembrane region" description="Helical" evidence="6">
    <location>
        <begin position="313"/>
        <end position="331"/>
    </location>
</feature>
<feature type="transmembrane region" description="Helical" evidence="6">
    <location>
        <begin position="237"/>
        <end position="260"/>
    </location>
</feature>
<feature type="transmembrane region" description="Helical" evidence="6">
    <location>
        <begin position="392"/>
        <end position="421"/>
    </location>
</feature>
<evidence type="ECO:0000259" key="7">
    <source>
        <dbReference type="Pfam" id="PF03772"/>
    </source>
</evidence>
<accession>A0ABQ6S156</accession>
<evidence type="ECO:0000256" key="2">
    <source>
        <dbReference type="ARBA" id="ARBA00022475"/>
    </source>
</evidence>
<name>A0ABQ6S156_9BACT</name>
<evidence type="ECO:0000313" key="9">
    <source>
        <dbReference type="EMBL" id="KAA3158287.1"/>
    </source>
</evidence>
<keyword evidence="10" id="KW-1185">Reference proteome</keyword>
<dbReference type="EMBL" id="VVND01000019">
    <property type="protein sequence ID" value="KAA3158287.1"/>
    <property type="molecule type" value="Genomic_DNA"/>
</dbReference>
<protein>
    <submittedName>
        <fullName evidence="9">ComEC family competence protein</fullName>
    </submittedName>
</protein>